<keyword evidence="9" id="KW-0378">Hydrolase</keyword>
<keyword evidence="16" id="KW-1133">Transmembrane helix</keyword>
<evidence type="ECO:0000256" key="5">
    <source>
        <dbReference type="ARBA" id="ARBA00010550"/>
    </source>
</evidence>
<evidence type="ECO:0000256" key="7">
    <source>
        <dbReference type="ARBA" id="ARBA00022723"/>
    </source>
</evidence>
<dbReference type="InterPro" id="IPR005936">
    <property type="entry name" value="FtsH"/>
</dbReference>
<dbReference type="SUPFAM" id="SSF140990">
    <property type="entry name" value="FtsH protease domain-like"/>
    <property type="match status" value="1"/>
</dbReference>
<evidence type="ECO:0000256" key="15">
    <source>
        <dbReference type="SAM" id="MobiDB-lite"/>
    </source>
</evidence>
<keyword evidence="6 18" id="KW-0645">Protease</keyword>
<dbReference type="HAMAP" id="MF_01458">
    <property type="entry name" value="FtsH"/>
    <property type="match status" value="1"/>
</dbReference>
<dbReference type="AlphaFoldDB" id="A0A559MN49"/>
<evidence type="ECO:0000256" key="1">
    <source>
        <dbReference type="ARBA" id="ARBA00001947"/>
    </source>
</evidence>
<protein>
    <submittedName>
        <fullName evidence="18">Mitochondrial inner membrane i-AAA protease supercomplex subunit</fullName>
    </submittedName>
</protein>
<comment type="similarity">
    <text evidence="4">In the C-terminal section; belongs to the peptidase M41 family.</text>
</comment>
<accession>A0A559MN49</accession>
<dbReference type="FunFam" id="1.20.58.760:FF:000002">
    <property type="entry name" value="ATP-dependent zinc metalloprotease FtsH"/>
    <property type="match status" value="1"/>
</dbReference>
<dbReference type="Gene3D" id="3.40.50.300">
    <property type="entry name" value="P-loop containing nucleotide triphosphate hydrolases"/>
    <property type="match status" value="1"/>
</dbReference>
<comment type="caution">
    <text evidence="18">The sequence shown here is derived from an EMBL/GenBank/DDBJ whole genome shotgun (WGS) entry which is preliminary data.</text>
</comment>
<evidence type="ECO:0000256" key="2">
    <source>
        <dbReference type="ARBA" id="ARBA00004173"/>
    </source>
</evidence>
<evidence type="ECO:0000256" key="10">
    <source>
        <dbReference type="ARBA" id="ARBA00022833"/>
    </source>
</evidence>
<proteinExistence type="inferred from homology"/>
<dbReference type="InterPro" id="IPR027417">
    <property type="entry name" value="P-loop_NTPase"/>
</dbReference>
<dbReference type="InterPro" id="IPR048438">
    <property type="entry name" value="Yme1-like_N"/>
</dbReference>
<evidence type="ECO:0000256" key="8">
    <source>
        <dbReference type="ARBA" id="ARBA00022741"/>
    </source>
</evidence>
<dbReference type="GO" id="GO:0046872">
    <property type="term" value="F:metal ion binding"/>
    <property type="evidence" value="ECO:0007669"/>
    <property type="project" value="UniProtKB-KW"/>
</dbReference>
<dbReference type="GO" id="GO:0007005">
    <property type="term" value="P:mitochondrion organization"/>
    <property type="evidence" value="ECO:0007669"/>
    <property type="project" value="TreeGrafter"/>
</dbReference>
<dbReference type="FunFam" id="3.40.50.300:FF:000175">
    <property type="entry name" value="ATP-dependent zinc metalloprotease FTSH 4"/>
    <property type="match status" value="1"/>
</dbReference>
<dbReference type="PANTHER" id="PTHR23076">
    <property type="entry name" value="METALLOPROTEASE M41 FTSH"/>
    <property type="match status" value="1"/>
</dbReference>
<evidence type="ECO:0000313" key="18">
    <source>
        <dbReference type="EMBL" id="TVY94374.1"/>
    </source>
</evidence>
<dbReference type="GO" id="GO:0016887">
    <property type="term" value="F:ATP hydrolysis activity"/>
    <property type="evidence" value="ECO:0007669"/>
    <property type="project" value="InterPro"/>
</dbReference>
<dbReference type="FunFam" id="1.10.8.60:FF:000001">
    <property type="entry name" value="ATP-dependent zinc metalloprotease FtsH"/>
    <property type="match status" value="1"/>
</dbReference>
<evidence type="ECO:0000256" key="11">
    <source>
        <dbReference type="ARBA" id="ARBA00022840"/>
    </source>
</evidence>
<reference evidence="18 19" key="1">
    <citation type="submission" date="2018-05" db="EMBL/GenBank/DDBJ databases">
        <title>Genome sequencing and assembly of the regulated plant pathogen Lachnellula willkommii and related sister species for the development of diagnostic species identification markers.</title>
        <authorList>
            <person name="Giroux E."/>
            <person name="Bilodeau G."/>
        </authorList>
    </citation>
    <scope>NUCLEOTIDE SEQUENCE [LARGE SCALE GENOMIC DNA]</scope>
    <source>
        <strain evidence="18 19">CBS 172.35</strain>
    </source>
</reference>
<feature type="region of interest" description="Disordered" evidence="15">
    <location>
        <begin position="34"/>
        <end position="58"/>
    </location>
</feature>
<sequence>MAFQTSVLPRMASATSELWPSMSNAMAAPRRVLPQSKPQEVRSPQGARPFSSSTRKSLNIERPGVLRHLPPSFSTRLTSSVVPRHAFDIRHTISAMPRGTIAAANPITPRMFMAPQSRQLSTAFHSRLQTPDPLVKAFVNSQRRGIFGSSNNNTRNLANLEETANRNPTSATAQNAFYQALLKASMPAIIVERYQTNSFASNAACQNAYHRALGAVTSASAAGQTSNMGAVSNNHLQAVGQAVAAQTQGGNVSTSTRGTGGGAKDAPLHVVVEETIGGVLFKWVKFLMYFGLVTYLSLVVVALVLETFQSFKKAGGKAGDNEAKAEHQNIRFTDVHGCDEAKEELQELVDFLKNPEKFSTLGGKLPKGVLLVGPPGTGKTLLARAVAGEAGVPFFFMSGSEFDEIYVGVGAKRVRELFAAAKGKSPAIVFIDELDAIGGKRNARDAAYVKQTLNQLLTELDGFEQNSGVIILAATNFPEMLDKALTRPGRFDRNVVVPLPDVRGRMAILQHHMKKIVTGTDVSLETLAQGTPGFSGAELENVINQAAVHASKAKAKAVSMFDFEWAKDKVMMGAENRSMVINQKEKEMTAYHEAGHALCIMFTPGSDNLHKITIMPRGRALGMTSHLPEIDKYSSGMNEYEAKIDVCLGGKVAEELIYGPSRVTSGCASDLQQATQVAYAMVTQCGMSPKLGNVDLASNYEKLSAGTKQIIESEVRRLIEEGRIRATILLESKRKELDYLAKALLDYETLDKEEAYRVIKGEKLDGKTIMPSGSIKIPSGTGNGPIGGDELPPIPGSEPEKPEKEPPTSGGAIA</sequence>
<keyword evidence="11" id="KW-0067">ATP-binding</keyword>
<evidence type="ECO:0000256" key="13">
    <source>
        <dbReference type="ARBA" id="ARBA00023128"/>
    </source>
</evidence>
<dbReference type="InterPro" id="IPR003960">
    <property type="entry name" value="ATPase_AAA_CS"/>
</dbReference>
<keyword evidence="12" id="KW-0482">Metalloprotease</keyword>
<dbReference type="CDD" id="cd19501">
    <property type="entry name" value="RecA-like_FtsH"/>
    <property type="match status" value="1"/>
</dbReference>
<dbReference type="Proteomes" id="UP000315522">
    <property type="component" value="Unassembled WGS sequence"/>
</dbReference>
<evidence type="ECO:0000313" key="19">
    <source>
        <dbReference type="Proteomes" id="UP000315522"/>
    </source>
</evidence>
<dbReference type="PROSITE" id="PS00674">
    <property type="entry name" value="AAA"/>
    <property type="match status" value="1"/>
</dbReference>
<dbReference type="GO" id="GO:0004176">
    <property type="term" value="F:ATP-dependent peptidase activity"/>
    <property type="evidence" value="ECO:0007669"/>
    <property type="project" value="InterPro"/>
</dbReference>
<keyword evidence="8" id="KW-0547">Nucleotide-binding</keyword>
<keyword evidence="14 16" id="KW-0472">Membrane</keyword>
<keyword evidence="19" id="KW-1185">Reference proteome</keyword>
<feature type="transmembrane region" description="Helical" evidence="16">
    <location>
        <begin position="286"/>
        <end position="305"/>
    </location>
</feature>
<comment type="subcellular location">
    <subcellularLocation>
        <location evidence="3">Membrane</location>
    </subcellularLocation>
    <subcellularLocation>
        <location evidence="2">Mitochondrion</location>
    </subcellularLocation>
</comment>
<dbReference type="Gene3D" id="1.20.58.760">
    <property type="entry name" value="Peptidase M41"/>
    <property type="match status" value="1"/>
</dbReference>
<evidence type="ECO:0000259" key="17">
    <source>
        <dbReference type="SMART" id="SM00382"/>
    </source>
</evidence>
<evidence type="ECO:0000256" key="9">
    <source>
        <dbReference type="ARBA" id="ARBA00022801"/>
    </source>
</evidence>
<name>A0A559MN49_9HELO</name>
<evidence type="ECO:0000256" key="14">
    <source>
        <dbReference type="ARBA" id="ARBA00023136"/>
    </source>
</evidence>
<dbReference type="GO" id="GO:0005743">
    <property type="term" value="C:mitochondrial inner membrane"/>
    <property type="evidence" value="ECO:0007669"/>
    <property type="project" value="TreeGrafter"/>
</dbReference>
<dbReference type="InterPro" id="IPR000642">
    <property type="entry name" value="Peptidase_M41"/>
</dbReference>
<dbReference type="GO" id="GO:0004222">
    <property type="term" value="F:metalloendopeptidase activity"/>
    <property type="evidence" value="ECO:0007669"/>
    <property type="project" value="InterPro"/>
</dbReference>
<dbReference type="EMBL" id="QGML01000014">
    <property type="protein sequence ID" value="TVY94374.1"/>
    <property type="molecule type" value="Genomic_DNA"/>
</dbReference>
<feature type="region of interest" description="Disordered" evidence="15">
    <location>
        <begin position="770"/>
        <end position="814"/>
    </location>
</feature>
<dbReference type="PANTHER" id="PTHR23076:SF97">
    <property type="entry name" value="ATP-DEPENDENT ZINC METALLOPROTEASE YME1L1"/>
    <property type="match status" value="1"/>
</dbReference>
<dbReference type="GO" id="GO:0141164">
    <property type="term" value="P:mitochondrial protein quality control"/>
    <property type="evidence" value="ECO:0007669"/>
    <property type="project" value="UniProtKB-ARBA"/>
</dbReference>
<organism evidence="18 19">
    <name type="scientific">Lachnellula willkommii</name>
    <dbReference type="NCBI Taxonomy" id="215461"/>
    <lineage>
        <taxon>Eukaryota</taxon>
        <taxon>Fungi</taxon>
        <taxon>Dikarya</taxon>
        <taxon>Ascomycota</taxon>
        <taxon>Pezizomycotina</taxon>
        <taxon>Leotiomycetes</taxon>
        <taxon>Helotiales</taxon>
        <taxon>Lachnaceae</taxon>
        <taxon>Lachnellula</taxon>
    </lineage>
</organism>
<dbReference type="Pfam" id="PF21232">
    <property type="entry name" value="Yme1-like_N"/>
    <property type="match status" value="1"/>
</dbReference>
<keyword evidence="13" id="KW-0496">Mitochondrion</keyword>
<dbReference type="NCBIfam" id="TIGR01241">
    <property type="entry name" value="FtsH_fam"/>
    <property type="match status" value="1"/>
</dbReference>
<evidence type="ECO:0000256" key="4">
    <source>
        <dbReference type="ARBA" id="ARBA00010044"/>
    </source>
</evidence>
<dbReference type="Pfam" id="PF01434">
    <property type="entry name" value="Peptidase_M41"/>
    <property type="match status" value="1"/>
</dbReference>
<dbReference type="SUPFAM" id="SSF52540">
    <property type="entry name" value="P-loop containing nucleoside triphosphate hydrolases"/>
    <property type="match status" value="1"/>
</dbReference>
<evidence type="ECO:0000256" key="6">
    <source>
        <dbReference type="ARBA" id="ARBA00022670"/>
    </source>
</evidence>
<evidence type="ECO:0000256" key="12">
    <source>
        <dbReference type="ARBA" id="ARBA00023049"/>
    </source>
</evidence>
<keyword evidence="16" id="KW-0812">Transmembrane</keyword>
<dbReference type="GO" id="GO:0005524">
    <property type="term" value="F:ATP binding"/>
    <property type="evidence" value="ECO:0007669"/>
    <property type="project" value="UniProtKB-KW"/>
</dbReference>
<keyword evidence="10" id="KW-0862">Zinc</keyword>
<dbReference type="SMART" id="SM00382">
    <property type="entry name" value="AAA"/>
    <property type="match status" value="1"/>
</dbReference>
<dbReference type="Pfam" id="PF00004">
    <property type="entry name" value="AAA"/>
    <property type="match status" value="1"/>
</dbReference>
<dbReference type="Pfam" id="PF17862">
    <property type="entry name" value="AAA_lid_3"/>
    <property type="match status" value="1"/>
</dbReference>
<gene>
    <name evidence="18" type="primary">YME1</name>
    <name evidence="18" type="ORF">LAWI1_G000597</name>
</gene>
<dbReference type="InterPro" id="IPR003593">
    <property type="entry name" value="AAA+_ATPase"/>
</dbReference>
<dbReference type="InterPro" id="IPR003959">
    <property type="entry name" value="ATPase_AAA_core"/>
</dbReference>
<dbReference type="Gene3D" id="1.10.8.60">
    <property type="match status" value="1"/>
</dbReference>
<keyword evidence="7" id="KW-0479">Metal-binding</keyword>
<evidence type="ECO:0000256" key="3">
    <source>
        <dbReference type="ARBA" id="ARBA00004370"/>
    </source>
</evidence>
<feature type="domain" description="AAA+ ATPase" evidence="17">
    <location>
        <begin position="365"/>
        <end position="501"/>
    </location>
</feature>
<comment type="similarity">
    <text evidence="5">In the N-terminal section; belongs to the AAA ATPase family.</text>
</comment>
<dbReference type="InterPro" id="IPR041569">
    <property type="entry name" value="AAA_lid_3"/>
</dbReference>
<dbReference type="InterPro" id="IPR037219">
    <property type="entry name" value="Peptidase_M41-like"/>
</dbReference>
<evidence type="ECO:0000256" key="16">
    <source>
        <dbReference type="SAM" id="Phobius"/>
    </source>
</evidence>
<comment type="cofactor">
    <cofactor evidence="1">
        <name>Zn(2+)</name>
        <dbReference type="ChEBI" id="CHEBI:29105"/>
    </cofactor>
</comment>